<dbReference type="Proteomes" id="UP001177003">
    <property type="component" value="Chromosome 4"/>
</dbReference>
<organism evidence="1 2">
    <name type="scientific">Lactuca saligna</name>
    <name type="common">Willowleaf lettuce</name>
    <dbReference type="NCBI Taxonomy" id="75948"/>
    <lineage>
        <taxon>Eukaryota</taxon>
        <taxon>Viridiplantae</taxon>
        <taxon>Streptophyta</taxon>
        <taxon>Embryophyta</taxon>
        <taxon>Tracheophyta</taxon>
        <taxon>Spermatophyta</taxon>
        <taxon>Magnoliopsida</taxon>
        <taxon>eudicotyledons</taxon>
        <taxon>Gunneridae</taxon>
        <taxon>Pentapetalae</taxon>
        <taxon>asterids</taxon>
        <taxon>campanulids</taxon>
        <taxon>Asterales</taxon>
        <taxon>Asteraceae</taxon>
        <taxon>Cichorioideae</taxon>
        <taxon>Cichorieae</taxon>
        <taxon>Lactucinae</taxon>
        <taxon>Lactuca</taxon>
    </lineage>
</organism>
<evidence type="ECO:0000313" key="2">
    <source>
        <dbReference type="Proteomes" id="UP001177003"/>
    </source>
</evidence>
<keyword evidence="2" id="KW-1185">Reference proteome</keyword>
<dbReference type="EMBL" id="OX465080">
    <property type="protein sequence ID" value="CAI9280374.1"/>
    <property type="molecule type" value="Genomic_DNA"/>
</dbReference>
<gene>
    <name evidence="1" type="ORF">LSALG_LOCUS20125</name>
</gene>
<protein>
    <submittedName>
        <fullName evidence="1">Uncharacterized protein</fullName>
    </submittedName>
</protein>
<evidence type="ECO:0000313" key="1">
    <source>
        <dbReference type="EMBL" id="CAI9280374.1"/>
    </source>
</evidence>
<name>A0AA36E201_LACSI</name>
<reference evidence="1" key="1">
    <citation type="submission" date="2023-04" db="EMBL/GenBank/DDBJ databases">
        <authorList>
            <person name="Vijverberg K."/>
            <person name="Xiong W."/>
            <person name="Schranz E."/>
        </authorList>
    </citation>
    <scope>NUCLEOTIDE SEQUENCE</scope>
</reference>
<accession>A0AA36E201</accession>
<proteinExistence type="predicted"/>
<dbReference type="AlphaFoldDB" id="A0AA36E201"/>
<sequence length="144" mass="16007">MVAVVINTATSSVSAASSCRHRNQEGGWVLFAFRARVGGCIPNVGVLPGVRVLCEVYLGREWKRMPTMAASHGGCHLLPPQATIRWLCVFILFSVDNRRRMLEVDGGDKRWSVVVGTIYNISISEPKSLNFYKVCLWLLAKDLI</sequence>